<dbReference type="Proteomes" id="UP000295530">
    <property type="component" value="Unassembled WGS sequence"/>
</dbReference>
<evidence type="ECO:0000313" key="2">
    <source>
        <dbReference type="Proteomes" id="UP000295530"/>
    </source>
</evidence>
<organism evidence="1 2">
    <name type="scientific">Scandinavium goeteborgense</name>
    <dbReference type="NCBI Taxonomy" id="1851514"/>
    <lineage>
        <taxon>Bacteria</taxon>
        <taxon>Pseudomonadati</taxon>
        <taxon>Pseudomonadota</taxon>
        <taxon>Gammaproteobacteria</taxon>
        <taxon>Enterobacterales</taxon>
        <taxon>Enterobacteriaceae</taxon>
        <taxon>Scandinavium</taxon>
    </lineage>
</organism>
<evidence type="ECO:0008006" key="3">
    <source>
        <dbReference type="Google" id="ProtNLM"/>
    </source>
</evidence>
<name>A0A4R6E1S5_SCAGO</name>
<dbReference type="OrthoDB" id="6624446at2"/>
<accession>A0A4R6E1S5</accession>
<dbReference type="EMBL" id="SNVX01000019">
    <property type="protein sequence ID" value="TDN50969.1"/>
    <property type="molecule type" value="Genomic_DNA"/>
</dbReference>
<dbReference type="RefSeq" id="WP_125353273.1">
    <property type="nucleotide sequence ID" value="NZ_CACSIW010000005.1"/>
</dbReference>
<proteinExistence type="predicted"/>
<evidence type="ECO:0000313" key="1">
    <source>
        <dbReference type="EMBL" id="TDN50969.1"/>
    </source>
</evidence>
<protein>
    <recommendedName>
        <fullName evidence="3">Cytoplasmic protein</fullName>
    </recommendedName>
</protein>
<keyword evidence="2" id="KW-1185">Reference proteome</keyword>
<sequence>MKEGEDNNVYLTLGDKNSDAVILKHNLQALKNEKNAVIEETAKALVSIPAALVRMKWQYRREIYAFQVKEEIYGAALAEIMTRNPQLKEKILAHIEASYQHILARETATLRLTRKLADGNCRTASVNIVAPDENLLTPAAKKA</sequence>
<comment type="caution">
    <text evidence="1">The sequence shown here is derived from an EMBL/GenBank/DDBJ whole genome shotgun (WGS) entry which is preliminary data.</text>
</comment>
<reference evidence="1 2" key="1">
    <citation type="submission" date="2019-03" db="EMBL/GenBank/DDBJ databases">
        <title>Genomic analyses of the natural microbiome of Caenorhabditis elegans.</title>
        <authorList>
            <person name="Samuel B."/>
        </authorList>
    </citation>
    <scope>NUCLEOTIDE SEQUENCE [LARGE SCALE GENOMIC DNA]</scope>
    <source>
        <strain evidence="1 2">BIGb0156</strain>
    </source>
</reference>
<dbReference type="AlphaFoldDB" id="A0A4R6E1S5"/>
<gene>
    <name evidence="1" type="ORF">EC847_11933</name>
</gene>